<dbReference type="AlphaFoldDB" id="A0A385TYH0"/>
<dbReference type="Pfam" id="PF01638">
    <property type="entry name" value="HxlR"/>
    <property type="match status" value="1"/>
</dbReference>
<organism evidence="5 6">
    <name type="scientific">Paenibacillus lautus</name>
    <name type="common">Bacillus lautus</name>
    <dbReference type="NCBI Taxonomy" id="1401"/>
    <lineage>
        <taxon>Bacteria</taxon>
        <taxon>Bacillati</taxon>
        <taxon>Bacillota</taxon>
        <taxon>Bacilli</taxon>
        <taxon>Bacillales</taxon>
        <taxon>Paenibacillaceae</taxon>
        <taxon>Paenibacillus</taxon>
    </lineage>
</organism>
<dbReference type="InterPro" id="IPR036390">
    <property type="entry name" value="WH_DNA-bd_sf"/>
</dbReference>
<feature type="domain" description="HTH hxlR-type" evidence="4">
    <location>
        <begin position="10"/>
        <end position="108"/>
    </location>
</feature>
<dbReference type="SUPFAM" id="SSF46785">
    <property type="entry name" value="Winged helix' DNA-binding domain"/>
    <property type="match status" value="1"/>
</dbReference>
<dbReference type="InterPro" id="IPR002577">
    <property type="entry name" value="HTH_HxlR"/>
</dbReference>
<evidence type="ECO:0000256" key="1">
    <source>
        <dbReference type="ARBA" id="ARBA00023015"/>
    </source>
</evidence>
<dbReference type="PANTHER" id="PTHR33204">
    <property type="entry name" value="TRANSCRIPTIONAL REGULATOR, MARR FAMILY"/>
    <property type="match status" value="1"/>
</dbReference>
<keyword evidence="2" id="KW-0238">DNA-binding</keyword>
<evidence type="ECO:0000313" key="5">
    <source>
        <dbReference type="EMBL" id="AYB47457.1"/>
    </source>
</evidence>
<evidence type="ECO:0000313" key="6">
    <source>
        <dbReference type="Proteomes" id="UP000266552"/>
    </source>
</evidence>
<dbReference type="PROSITE" id="PS51118">
    <property type="entry name" value="HTH_HXLR"/>
    <property type="match status" value="1"/>
</dbReference>
<dbReference type="Gene3D" id="1.10.10.10">
    <property type="entry name" value="Winged helix-like DNA-binding domain superfamily/Winged helix DNA-binding domain"/>
    <property type="match status" value="1"/>
</dbReference>
<dbReference type="InterPro" id="IPR036388">
    <property type="entry name" value="WH-like_DNA-bd_sf"/>
</dbReference>
<evidence type="ECO:0000259" key="4">
    <source>
        <dbReference type="PROSITE" id="PS51118"/>
    </source>
</evidence>
<sequence length="113" mass="13236">MPYQDEGFGCPAEVGLHMISGKWKPRILYELFQETRRFGELRRRIPEVSRHVLTLQLRELEDDGIVKRTVFHELPPKVEYSITEFGRQFEAVLEQMVILGQQYIGSQQDSKGK</sequence>
<keyword evidence="1" id="KW-0805">Transcription regulation</keyword>
<keyword evidence="6" id="KW-1185">Reference proteome</keyword>
<dbReference type="RefSeq" id="WP_119850881.1">
    <property type="nucleotide sequence ID" value="NZ_CP032412.1"/>
</dbReference>
<proteinExistence type="predicted"/>
<evidence type="ECO:0000256" key="3">
    <source>
        <dbReference type="ARBA" id="ARBA00023163"/>
    </source>
</evidence>
<dbReference type="EMBL" id="CP032412">
    <property type="protein sequence ID" value="AYB47457.1"/>
    <property type="molecule type" value="Genomic_DNA"/>
</dbReference>
<dbReference type="GO" id="GO:0003677">
    <property type="term" value="F:DNA binding"/>
    <property type="evidence" value="ECO:0007669"/>
    <property type="project" value="UniProtKB-KW"/>
</dbReference>
<dbReference type="Proteomes" id="UP000266552">
    <property type="component" value="Chromosome"/>
</dbReference>
<evidence type="ECO:0000256" key="2">
    <source>
        <dbReference type="ARBA" id="ARBA00023125"/>
    </source>
</evidence>
<protein>
    <submittedName>
        <fullName evidence="5">Transcriptional regulator</fullName>
    </submittedName>
</protein>
<dbReference type="KEGG" id="plw:D5F53_30985"/>
<accession>A0A385TYH0</accession>
<reference evidence="5 6" key="1">
    <citation type="submission" date="2018-09" db="EMBL/GenBank/DDBJ databases">
        <title>Genome Sequence of Paenibacillus lautus Strain E7593-69, Azo Dye-Degrading Bacteria, Isolated from Commercial Tattoo Inks.</title>
        <authorList>
            <person name="Nho S.W."/>
            <person name="Kim S.-J."/>
            <person name="Kweon O."/>
            <person name="Cerniglia C.E."/>
        </authorList>
    </citation>
    <scope>NUCLEOTIDE SEQUENCE [LARGE SCALE GENOMIC DNA]</scope>
    <source>
        <strain evidence="5 6">E7593-69</strain>
    </source>
</reference>
<gene>
    <name evidence="5" type="ORF">D5F53_30985</name>
</gene>
<keyword evidence="3" id="KW-0804">Transcription</keyword>
<dbReference type="PANTHER" id="PTHR33204:SF29">
    <property type="entry name" value="TRANSCRIPTIONAL REGULATOR"/>
    <property type="match status" value="1"/>
</dbReference>
<name>A0A385TYH0_PAELA</name>